<proteinExistence type="predicted"/>
<reference evidence="3 4" key="1">
    <citation type="submission" date="2020-03" db="EMBL/GenBank/DDBJ databases">
        <title>Genome sequence of strain Massilia sp. TW-1.</title>
        <authorList>
            <person name="Chaudhary D.K."/>
        </authorList>
    </citation>
    <scope>NUCLEOTIDE SEQUENCE [LARGE SCALE GENOMIC DNA]</scope>
    <source>
        <strain evidence="3 4">TW-1</strain>
    </source>
</reference>
<feature type="chain" id="PRO_5046325002" evidence="1">
    <location>
        <begin position="22"/>
        <end position="154"/>
    </location>
</feature>
<protein>
    <submittedName>
        <fullName evidence="3">Nuclear transport factor 2 family protein</fullName>
    </submittedName>
</protein>
<dbReference type="EMBL" id="JAAQOM010000029">
    <property type="protein sequence ID" value="NIA57861.1"/>
    <property type="molecule type" value="Genomic_DNA"/>
</dbReference>
<keyword evidence="4" id="KW-1185">Reference proteome</keyword>
<feature type="domain" description="DUF4440" evidence="2">
    <location>
        <begin position="33"/>
        <end position="137"/>
    </location>
</feature>
<dbReference type="Proteomes" id="UP000716322">
    <property type="component" value="Unassembled WGS sequence"/>
</dbReference>
<accession>A0ABX0PK76</accession>
<comment type="caution">
    <text evidence="3">The sequence shown here is derived from an EMBL/GenBank/DDBJ whole genome shotgun (WGS) entry which is preliminary data.</text>
</comment>
<dbReference type="SUPFAM" id="SSF54427">
    <property type="entry name" value="NTF2-like"/>
    <property type="match status" value="1"/>
</dbReference>
<organism evidence="3 4">
    <name type="scientific">Telluria antibiotica</name>
    <dbReference type="NCBI Taxonomy" id="2717319"/>
    <lineage>
        <taxon>Bacteria</taxon>
        <taxon>Pseudomonadati</taxon>
        <taxon>Pseudomonadota</taxon>
        <taxon>Betaproteobacteria</taxon>
        <taxon>Burkholderiales</taxon>
        <taxon>Oxalobacteraceae</taxon>
        <taxon>Telluria group</taxon>
        <taxon>Telluria</taxon>
    </lineage>
</organism>
<dbReference type="InterPro" id="IPR032710">
    <property type="entry name" value="NTF2-like_dom_sf"/>
</dbReference>
<gene>
    <name evidence="3" type="ORF">HAV22_29970</name>
</gene>
<evidence type="ECO:0000256" key="1">
    <source>
        <dbReference type="SAM" id="SignalP"/>
    </source>
</evidence>
<dbReference type="Gene3D" id="3.10.450.50">
    <property type="match status" value="1"/>
</dbReference>
<name>A0ABX0PK76_9BURK</name>
<sequence>MRLLSIGVMCISMLMLAMASAARPSNDELKKQVAATERAFAATMKARDHAAFTSFLADEAIFLSGATPLRGRESVANAWRKYYEADHAPFSWEPEQVEVVDSGTLAYSGGPVYDASGKVVGRYNSIWRLEAPGRWKIVFDRGEAPPCDCKPDSR</sequence>
<evidence type="ECO:0000313" key="4">
    <source>
        <dbReference type="Proteomes" id="UP000716322"/>
    </source>
</evidence>
<dbReference type="InterPro" id="IPR027843">
    <property type="entry name" value="DUF4440"/>
</dbReference>
<keyword evidence="1" id="KW-0732">Signal</keyword>
<dbReference type="Pfam" id="PF14534">
    <property type="entry name" value="DUF4440"/>
    <property type="match status" value="1"/>
</dbReference>
<evidence type="ECO:0000259" key="2">
    <source>
        <dbReference type="Pfam" id="PF14534"/>
    </source>
</evidence>
<evidence type="ECO:0000313" key="3">
    <source>
        <dbReference type="EMBL" id="NIA57861.1"/>
    </source>
</evidence>
<feature type="signal peptide" evidence="1">
    <location>
        <begin position="1"/>
        <end position="21"/>
    </location>
</feature>